<dbReference type="STRING" id="1123402.SAMN02583745_00444"/>
<gene>
    <name evidence="2" type="ORF">SAMN02583745_00444</name>
</gene>
<sequence length="155" mass="17938">MSRKNKMIILFFGLPFAVFISYILALMIFLSTEDRFYVDSYNKKTINDIYWLLGDPTHDFSMKGFVGWQETQFGFISNSLTIRGDFSENASLDVLADEIKASKSLIIYDTTLFSLTETSNIKTQHSEINRQLIVWPFGVWPQTVGLFYLYQKIGI</sequence>
<evidence type="ECO:0000256" key="1">
    <source>
        <dbReference type="SAM" id="Phobius"/>
    </source>
</evidence>
<keyword evidence="3" id="KW-1185">Reference proteome</keyword>
<keyword evidence="1" id="KW-0812">Transmembrane</keyword>
<feature type="transmembrane region" description="Helical" evidence="1">
    <location>
        <begin position="7"/>
        <end position="30"/>
    </location>
</feature>
<dbReference type="AlphaFoldDB" id="A0A1H9Z6K0"/>
<organism evidence="2 3">
    <name type="scientific">Thorsellia anophelis DSM 18579</name>
    <dbReference type="NCBI Taxonomy" id="1123402"/>
    <lineage>
        <taxon>Bacteria</taxon>
        <taxon>Pseudomonadati</taxon>
        <taxon>Pseudomonadota</taxon>
        <taxon>Gammaproteobacteria</taxon>
        <taxon>Enterobacterales</taxon>
        <taxon>Thorselliaceae</taxon>
        <taxon>Thorsellia</taxon>
    </lineage>
</organism>
<reference evidence="3" key="1">
    <citation type="submission" date="2016-10" db="EMBL/GenBank/DDBJ databases">
        <authorList>
            <person name="Varghese N."/>
            <person name="Submissions S."/>
        </authorList>
    </citation>
    <scope>NUCLEOTIDE SEQUENCE [LARGE SCALE GENOMIC DNA]</scope>
    <source>
        <strain evidence="3">DSM 18579</strain>
    </source>
</reference>
<accession>A0A1H9Z6K0</accession>
<name>A0A1H9Z6K0_9GAMM</name>
<keyword evidence="1" id="KW-0472">Membrane</keyword>
<protein>
    <submittedName>
        <fullName evidence="2">Uncharacterized protein</fullName>
    </submittedName>
</protein>
<keyword evidence="1" id="KW-1133">Transmembrane helix</keyword>
<proteinExistence type="predicted"/>
<dbReference type="Proteomes" id="UP000242642">
    <property type="component" value="Unassembled WGS sequence"/>
</dbReference>
<dbReference type="RefSeq" id="WP_093317458.1">
    <property type="nucleotide sequence ID" value="NZ_FOHV01000003.1"/>
</dbReference>
<dbReference type="EMBL" id="FOHV01000003">
    <property type="protein sequence ID" value="SES77127.1"/>
    <property type="molecule type" value="Genomic_DNA"/>
</dbReference>
<evidence type="ECO:0000313" key="2">
    <source>
        <dbReference type="EMBL" id="SES77127.1"/>
    </source>
</evidence>
<evidence type="ECO:0000313" key="3">
    <source>
        <dbReference type="Proteomes" id="UP000242642"/>
    </source>
</evidence>